<proteinExistence type="predicted"/>
<protein>
    <submittedName>
        <fullName evidence="3">Uncharacterized protein</fullName>
    </submittedName>
</protein>
<keyword evidence="2" id="KW-1185">Reference proteome</keyword>
<reference evidence="3" key="1">
    <citation type="submission" date="2022-11" db="UniProtKB">
        <authorList>
            <consortium name="WormBaseParasite"/>
        </authorList>
    </citation>
    <scope>IDENTIFICATION</scope>
</reference>
<feature type="compositionally biased region" description="Low complexity" evidence="1">
    <location>
        <begin position="189"/>
        <end position="213"/>
    </location>
</feature>
<name>A0A915JHQ2_ROMCU</name>
<organism evidence="2 3">
    <name type="scientific">Romanomermis culicivorax</name>
    <name type="common">Nematode worm</name>
    <dbReference type="NCBI Taxonomy" id="13658"/>
    <lineage>
        <taxon>Eukaryota</taxon>
        <taxon>Metazoa</taxon>
        <taxon>Ecdysozoa</taxon>
        <taxon>Nematoda</taxon>
        <taxon>Enoplea</taxon>
        <taxon>Dorylaimia</taxon>
        <taxon>Mermithida</taxon>
        <taxon>Mermithoidea</taxon>
        <taxon>Mermithidae</taxon>
        <taxon>Romanomermis</taxon>
    </lineage>
</organism>
<dbReference type="AlphaFoldDB" id="A0A915JHQ2"/>
<dbReference type="WBParaSite" id="nRc.2.0.1.t25627-RA">
    <property type="protein sequence ID" value="nRc.2.0.1.t25627-RA"/>
    <property type="gene ID" value="nRc.2.0.1.g25627"/>
</dbReference>
<evidence type="ECO:0000313" key="3">
    <source>
        <dbReference type="WBParaSite" id="nRc.2.0.1.t25627-RA"/>
    </source>
</evidence>
<sequence length="328" mass="37432">MKKTTKSFFPRDRKSSFISLLEAPGRKKKKTGRWRRFVKIMRQKLGLPSQENIRKSKILDQILMDYSSQRSLASSQSTARLLRQEIYKYEKDIERRRQKMLETARTTVAAVVGFKQQSAGSKSKPAKRDYEDKLPYEPKLINWQTISKSMDDDDLADVNLESAKDTLYVGGTSYDRKEESDSSSNIFVSSRPSSPIIRSKSDKSSQSSSEGSLSESHARLASILLHIAAEAHNPNKKKTRASNLSIDDIIKMSREIDPFDLLTFENTKDALFLTQPTDLETKLFKRGKARARRSHDIMDNIDFSAAQVESVAFCLSCAPRHPDYQLYK</sequence>
<dbReference type="Proteomes" id="UP000887565">
    <property type="component" value="Unplaced"/>
</dbReference>
<feature type="region of interest" description="Disordered" evidence="1">
    <location>
        <begin position="173"/>
        <end position="213"/>
    </location>
</feature>
<accession>A0A915JHQ2</accession>
<evidence type="ECO:0000313" key="2">
    <source>
        <dbReference type="Proteomes" id="UP000887565"/>
    </source>
</evidence>
<evidence type="ECO:0000256" key="1">
    <source>
        <dbReference type="SAM" id="MobiDB-lite"/>
    </source>
</evidence>